<dbReference type="NCBIfam" id="TIGR00756">
    <property type="entry name" value="PPR"/>
    <property type="match status" value="1"/>
</dbReference>
<accession>A0A7J7CGX9</accession>
<name>A0A7J7CGX9_TRIWF</name>
<protein>
    <recommendedName>
        <fullName evidence="4">Pentatricopeptide repeat-containing protein</fullName>
    </recommendedName>
</protein>
<dbReference type="AlphaFoldDB" id="A0A7J7CGX9"/>
<organism evidence="2 3">
    <name type="scientific">Tripterygium wilfordii</name>
    <name type="common">Thunder God vine</name>
    <dbReference type="NCBI Taxonomy" id="458696"/>
    <lineage>
        <taxon>Eukaryota</taxon>
        <taxon>Viridiplantae</taxon>
        <taxon>Streptophyta</taxon>
        <taxon>Embryophyta</taxon>
        <taxon>Tracheophyta</taxon>
        <taxon>Spermatophyta</taxon>
        <taxon>Magnoliopsida</taxon>
        <taxon>eudicotyledons</taxon>
        <taxon>Gunneridae</taxon>
        <taxon>Pentapetalae</taxon>
        <taxon>rosids</taxon>
        <taxon>fabids</taxon>
        <taxon>Celastrales</taxon>
        <taxon>Celastraceae</taxon>
        <taxon>Tripterygium</taxon>
    </lineage>
</organism>
<evidence type="ECO:0000256" key="1">
    <source>
        <dbReference type="ARBA" id="ARBA00022737"/>
    </source>
</evidence>
<comment type="caution">
    <text evidence="2">The sequence shown here is derived from an EMBL/GenBank/DDBJ whole genome shotgun (WGS) entry which is preliminary data.</text>
</comment>
<dbReference type="InterPro" id="IPR002885">
    <property type="entry name" value="PPR_rpt"/>
</dbReference>
<keyword evidence="1" id="KW-0677">Repeat</keyword>
<proteinExistence type="predicted"/>
<dbReference type="Proteomes" id="UP000593562">
    <property type="component" value="Unassembled WGS sequence"/>
</dbReference>
<gene>
    <name evidence="2" type="ORF">HS088_TW17G00860</name>
</gene>
<dbReference type="InterPro" id="IPR011990">
    <property type="entry name" value="TPR-like_helical_dom_sf"/>
</dbReference>
<dbReference type="Gene3D" id="1.25.40.10">
    <property type="entry name" value="Tetratricopeptide repeat domain"/>
    <property type="match status" value="1"/>
</dbReference>
<reference evidence="2 3" key="1">
    <citation type="journal article" date="2020" name="Nat. Commun.">
        <title>Genome of Tripterygium wilfordii and identification of cytochrome P450 involved in triptolide biosynthesis.</title>
        <authorList>
            <person name="Tu L."/>
            <person name="Su P."/>
            <person name="Zhang Z."/>
            <person name="Gao L."/>
            <person name="Wang J."/>
            <person name="Hu T."/>
            <person name="Zhou J."/>
            <person name="Zhang Y."/>
            <person name="Zhao Y."/>
            <person name="Liu Y."/>
            <person name="Song Y."/>
            <person name="Tong Y."/>
            <person name="Lu Y."/>
            <person name="Yang J."/>
            <person name="Xu C."/>
            <person name="Jia M."/>
            <person name="Peters R.J."/>
            <person name="Huang L."/>
            <person name="Gao W."/>
        </authorList>
    </citation>
    <scope>NUCLEOTIDE SEQUENCE [LARGE SCALE GENOMIC DNA]</scope>
    <source>
        <strain evidence="3">cv. XIE 37</strain>
        <tissue evidence="2">Leaf</tissue>
    </source>
</reference>
<evidence type="ECO:0000313" key="2">
    <source>
        <dbReference type="EMBL" id="KAF5733318.1"/>
    </source>
</evidence>
<dbReference type="EMBL" id="JAAARO010000017">
    <property type="protein sequence ID" value="KAF5733318.1"/>
    <property type="molecule type" value="Genomic_DNA"/>
</dbReference>
<evidence type="ECO:0000313" key="3">
    <source>
        <dbReference type="Proteomes" id="UP000593562"/>
    </source>
</evidence>
<sequence>MQKRVMSTMQFFDVAPVKDRGIWGAIVSGYVPNNCLKEGLYMFRLMMQSTDIKPDEAMSDAAGKYDDVERLRKVMKAKEWTRHGVAAQFHSMEWSMSLLQLSTGEMRGKPLGSEAGD</sequence>
<keyword evidence="3" id="KW-1185">Reference proteome</keyword>
<evidence type="ECO:0008006" key="4">
    <source>
        <dbReference type="Google" id="ProtNLM"/>
    </source>
</evidence>
<dbReference type="InParanoid" id="A0A7J7CGX9"/>